<evidence type="ECO:0000313" key="1">
    <source>
        <dbReference type="EMBL" id="WEF52278.1"/>
    </source>
</evidence>
<dbReference type="Proteomes" id="UP001213907">
    <property type="component" value="Chromosome"/>
</dbReference>
<dbReference type="InterPro" id="IPR045389">
    <property type="entry name" value="DUF6522"/>
</dbReference>
<protein>
    <submittedName>
        <fullName evidence="1">DUF6522 family protein</fullName>
    </submittedName>
</protein>
<organism evidence="1 2">
    <name type="scientific">Afipia carboxydohydrogena</name>
    <name type="common">Pseudomonas carboxydohydrogena</name>
    <dbReference type="NCBI Taxonomy" id="290"/>
    <lineage>
        <taxon>Bacteria</taxon>
        <taxon>Pseudomonadati</taxon>
        <taxon>Pseudomonadota</taxon>
        <taxon>Alphaproteobacteria</taxon>
        <taxon>Hyphomicrobiales</taxon>
        <taxon>Nitrobacteraceae</taxon>
        <taxon>Afipia</taxon>
    </lineage>
</organism>
<accession>A0ABY8BQP3</accession>
<sequence>MVKCPRENSPATTRQGAVDISDDTFMVDAALIGELLGLSASRVPLLMRQGEITSVCERGFEEHAGEFRLSFFYSNRRARLSTDLEGRILRKSIVAFADRPLSGTPAT</sequence>
<reference evidence="1 2" key="1">
    <citation type="submission" date="2022-11" db="EMBL/GenBank/DDBJ databases">
        <authorList>
            <person name="Siebert D."/>
            <person name="Busche T."/>
            <person name="Saydam E."/>
            <person name="Kalinowski J."/>
            <person name="Ruckert C."/>
            <person name="Blombach B."/>
        </authorList>
    </citation>
    <scope>NUCLEOTIDE SEQUENCE [LARGE SCALE GENOMIC DNA]</scope>
    <source>
        <strain evidence="1 2">DSM 1083</strain>
    </source>
</reference>
<dbReference type="EMBL" id="CP113162">
    <property type="protein sequence ID" value="WEF52278.1"/>
    <property type="molecule type" value="Genomic_DNA"/>
</dbReference>
<evidence type="ECO:0000313" key="2">
    <source>
        <dbReference type="Proteomes" id="UP001213907"/>
    </source>
</evidence>
<proteinExistence type="predicted"/>
<dbReference type="Pfam" id="PF20132">
    <property type="entry name" value="DUF6522"/>
    <property type="match status" value="1"/>
</dbReference>
<dbReference type="RefSeq" id="WP_275247840.1">
    <property type="nucleotide sequence ID" value="NZ_BAABDX010000001.1"/>
</dbReference>
<name>A0ABY8BQP3_AFICR</name>
<gene>
    <name evidence="1" type="ORF">AFIC_000758</name>
</gene>
<keyword evidence="2" id="KW-1185">Reference proteome</keyword>